<evidence type="ECO:0000256" key="14">
    <source>
        <dbReference type="ARBA" id="ARBA00023268"/>
    </source>
</evidence>
<feature type="compositionally biased region" description="Basic and acidic residues" evidence="18">
    <location>
        <begin position="811"/>
        <end position="828"/>
    </location>
</feature>
<dbReference type="PANTHER" id="PTHR32282:SF32">
    <property type="entry name" value="PENICILLIN-BINDING PROTEIN 2A"/>
    <property type="match status" value="1"/>
</dbReference>
<dbReference type="Gene3D" id="2.60.40.10">
    <property type="entry name" value="Immunoglobulins"/>
    <property type="match status" value="1"/>
</dbReference>
<dbReference type="SUPFAM" id="SSF56601">
    <property type="entry name" value="beta-lactamase/transpeptidase-like"/>
    <property type="match status" value="1"/>
</dbReference>
<dbReference type="GO" id="GO:0009002">
    <property type="term" value="F:serine-type D-Ala-D-Ala carboxypeptidase activity"/>
    <property type="evidence" value="ECO:0007669"/>
    <property type="project" value="UniProtKB-EC"/>
</dbReference>
<dbReference type="OrthoDB" id="9766909at2"/>
<sequence length="828" mass="92304">MDEKEKQESSAEEKRVGSRVAERGRRQKKRARFFTKKWFVLVLITTILLVVGGCSAVMMSAKSVPLDRLDQIKFASTIYDVNGNPATKLGSTNREYVSMDDVVSNELIGNAFIAVEDRRFREHHGVDFRSIARAIVANIREGRRAEGGGTITMQVARNVILESNVKTYTRKVQEVAVAWNLERDYTKDEILEAYLNFIYFGNDVQGIQMAAKIYFDKDVTKDELEPHEAALLAGLPKAPSAYNPYQNPDKAKERRDLVLKLMADQGLITTAERDQYQQKDLGVNREYLTKYLRDDEYQAYKHLVMQEAEARFGLSEEELATGGYEIHTNMVPKAQKAMEKAFKDDALFQNHDELDGGGTIVNPTSGGIAAIAGGREYKGSGYLLRSTEERQQPGSALKPITVYAPVIQEKGYNEYTIVPDPPDFQIGDWKPQNFQRRSFGQQPLRDVLAKSLNIATAYLLQKEVGLPTAAQYAERMGLELDDKDRKSYAALSLGGLTHGVNTVEMAQAYSVFANNGSMTEAHAIESISTGDNQWEADSEGNLQRDVKVLTPQTAYYLTRMMKYNVDQGTGTTAKLPDGRDVAGKTGTTQKSRQAWFVGYTREYVMSAMVFNKQDGQVELSGSGYPAKIFQQVMAEALSGTPVSRFENPGVEEPKPPFELKAVNLQGSFDANAPAVQLRWNDYDDRLSYRVERSVDNSDWEAMGDTREGTFTDDRIELPDGSDAGPTYSYRVIAIDTETGDESDPSNVMAFAIRPPEVPPEEELPELPPGDQEGDQGDENTDSPEDPGQPPGEDEQPGEEDGGDEFIIPRPPGRDQSGDQQEDQDRNNR</sequence>
<feature type="transmembrane region" description="Helical" evidence="19">
    <location>
        <begin position="38"/>
        <end position="59"/>
    </location>
</feature>
<feature type="domain" description="Penicillin-binding protein transpeptidase" evidence="20">
    <location>
        <begin position="358"/>
        <end position="633"/>
    </location>
</feature>
<dbReference type="GO" id="GO:0008360">
    <property type="term" value="P:regulation of cell shape"/>
    <property type="evidence" value="ECO:0007669"/>
    <property type="project" value="UniProtKB-KW"/>
</dbReference>
<dbReference type="InterPro" id="IPR012338">
    <property type="entry name" value="Beta-lactam/transpept-like"/>
</dbReference>
<dbReference type="InterPro" id="IPR050396">
    <property type="entry name" value="Glycosyltr_51/Transpeptidase"/>
</dbReference>
<evidence type="ECO:0000256" key="15">
    <source>
        <dbReference type="ARBA" id="ARBA00023316"/>
    </source>
</evidence>
<dbReference type="Gene3D" id="1.10.3810.10">
    <property type="entry name" value="Biosynthetic peptidoglycan transglycosylase-like"/>
    <property type="match status" value="1"/>
</dbReference>
<dbReference type="Proteomes" id="UP000241639">
    <property type="component" value="Unassembled WGS sequence"/>
</dbReference>
<dbReference type="InterPro" id="IPR023346">
    <property type="entry name" value="Lysozyme-like_dom_sf"/>
</dbReference>
<evidence type="ECO:0000256" key="7">
    <source>
        <dbReference type="ARBA" id="ARBA00022679"/>
    </source>
</evidence>
<keyword evidence="10" id="KW-0133">Cell shape</keyword>
<evidence type="ECO:0000256" key="2">
    <source>
        <dbReference type="ARBA" id="ARBA00007739"/>
    </source>
</evidence>
<evidence type="ECO:0000256" key="8">
    <source>
        <dbReference type="ARBA" id="ARBA00022692"/>
    </source>
</evidence>
<keyword evidence="6" id="KW-0328">Glycosyltransferase</keyword>
<dbReference type="Pfam" id="PF00912">
    <property type="entry name" value="Transgly"/>
    <property type="match status" value="1"/>
</dbReference>
<keyword evidence="3" id="KW-1003">Cell membrane</keyword>
<evidence type="ECO:0000256" key="13">
    <source>
        <dbReference type="ARBA" id="ARBA00023136"/>
    </source>
</evidence>
<keyword evidence="4" id="KW-0121">Carboxypeptidase</keyword>
<dbReference type="PANTHER" id="PTHR32282">
    <property type="entry name" value="BINDING PROTEIN TRANSPEPTIDASE, PUTATIVE-RELATED"/>
    <property type="match status" value="1"/>
</dbReference>
<dbReference type="GO" id="GO:0071555">
    <property type="term" value="P:cell wall organization"/>
    <property type="evidence" value="ECO:0007669"/>
    <property type="project" value="UniProtKB-KW"/>
</dbReference>
<evidence type="ECO:0000256" key="16">
    <source>
        <dbReference type="ARBA" id="ARBA00034000"/>
    </source>
</evidence>
<keyword evidence="13 19" id="KW-0472">Membrane</keyword>
<comment type="caution">
    <text evidence="22">The sequence shown here is derived from an EMBL/GenBank/DDBJ whole genome shotgun (WGS) entry which is preliminary data.</text>
</comment>
<dbReference type="InterPro" id="IPR001264">
    <property type="entry name" value="Glyco_trans_51"/>
</dbReference>
<evidence type="ECO:0000256" key="17">
    <source>
        <dbReference type="ARBA" id="ARBA00049902"/>
    </source>
</evidence>
<evidence type="ECO:0000256" key="11">
    <source>
        <dbReference type="ARBA" id="ARBA00022984"/>
    </source>
</evidence>
<keyword evidence="11" id="KW-0573">Peptidoglycan synthesis</keyword>
<evidence type="ECO:0000259" key="20">
    <source>
        <dbReference type="Pfam" id="PF00905"/>
    </source>
</evidence>
<dbReference type="AlphaFoldDB" id="A0A2T4Z6I9"/>
<keyword evidence="9" id="KW-0378">Hydrolase</keyword>
<feature type="domain" description="Glycosyl transferase family 51" evidence="21">
    <location>
        <begin position="83"/>
        <end position="262"/>
    </location>
</feature>
<dbReference type="InterPro" id="IPR013783">
    <property type="entry name" value="Ig-like_fold"/>
</dbReference>
<feature type="compositionally biased region" description="Acidic residues" evidence="18">
    <location>
        <begin position="791"/>
        <end position="803"/>
    </location>
</feature>
<accession>A0A2T4Z6I9</accession>
<dbReference type="GO" id="GO:0030288">
    <property type="term" value="C:outer membrane-bounded periplasmic space"/>
    <property type="evidence" value="ECO:0007669"/>
    <property type="project" value="TreeGrafter"/>
</dbReference>
<dbReference type="GO" id="GO:0006508">
    <property type="term" value="P:proteolysis"/>
    <property type="evidence" value="ECO:0007669"/>
    <property type="project" value="UniProtKB-KW"/>
</dbReference>
<keyword evidence="5" id="KW-0645">Protease</keyword>
<evidence type="ECO:0000256" key="3">
    <source>
        <dbReference type="ARBA" id="ARBA00022475"/>
    </source>
</evidence>
<evidence type="ECO:0000256" key="19">
    <source>
        <dbReference type="SAM" id="Phobius"/>
    </source>
</evidence>
<name>A0A2T4Z6I9_9BACL</name>
<comment type="similarity">
    <text evidence="1">In the C-terminal section; belongs to the transpeptidase family.</text>
</comment>
<evidence type="ECO:0000256" key="5">
    <source>
        <dbReference type="ARBA" id="ARBA00022670"/>
    </source>
</evidence>
<protein>
    <submittedName>
        <fullName evidence="22">Penicillin-binding protein 2A</fullName>
    </submittedName>
</protein>
<dbReference type="FunFam" id="1.10.3810.10:FF:000001">
    <property type="entry name" value="Penicillin-binding protein 1A"/>
    <property type="match status" value="1"/>
</dbReference>
<feature type="region of interest" description="Disordered" evidence="18">
    <location>
        <begin position="1"/>
        <end position="22"/>
    </location>
</feature>
<comment type="catalytic activity">
    <reaction evidence="17">
        <text>[GlcNAc-(1-&gt;4)-Mur2Ac(oyl-L-Ala-gamma-D-Glu-L-Lys-D-Ala-D-Ala)](n)-di-trans,octa-cis-undecaprenyl diphosphate + beta-D-GlcNAc-(1-&gt;4)-Mur2Ac(oyl-L-Ala-gamma-D-Glu-L-Lys-D-Ala-D-Ala)-di-trans,octa-cis-undecaprenyl diphosphate = [GlcNAc-(1-&gt;4)-Mur2Ac(oyl-L-Ala-gamma-D-Glu-L-Lys-D-Ala-D-Ala)](n+1)-di-trans,octa-cis-undecaprenyl diphosphate + di-trans,octa-cis-undecaprenyl diphosphate + H(+)</text>
        <dbReference type="Rhea" id="RHEA:23708"/>
        <dbReference type="Rhea" id="RHEA-COMP:9602"/>
        <dbReference type="Rhea" id="RHEA-COMP:9603"/>
        <dbReference type="ChEBI" id="CHEBI:15378"/>
        <dbReference type="ChEBI" id="CHEBI:58405"/>
        <dbReference type="ChEBI" id="CHEBI:60033"/>
        <dbReference type="ChEBI" id="CHEBI:78435"/>
        <dbReference type="EC" id="2.4.99.28"/>
    </reaction>
</comment>
<evidence type="ECO:0000313" key="23">
    <source>
        <dbReference type="Proteomes" id="UP000241639"/>
    </source>
</evidence>
<evidence type="ECO:0000256" key="12">
    <source>
        <dbReference type="ARBA" id="ARBA00022989"/>
    </source>
</evidence>
<keyword evidence="12 19" id="KW-1133">Transmembrane helix</keyword>
<reference evidence="22 23" key="1">
    <citation type="submission" date="2018-04" db="EMBL/GenBank/DDBJ databases">
        <title>Genomic Encyclopedia of Archaeal and Bacterial Type Strains, Phase II (KMG-II): from individual species to whole genera.</title>
        <authorList>
            <person name="Goeker M."/>
        </authorList>
    </citation>
    <scope>NUCLEOTIDE SEQUENCE [LARGE SCALE GENOMIC DNA]</scope>
    <source>
        <strain evidence="22 23">DSM 45169</strain>
    </source>
</reference>
<dbReference type="EMBL" id="PZZP01000001">
    <property type="protein sequence ID" value="PTM57502.1"/>
    <property type="molecule type" value="Genomic_DNA"/>
</dbReference>
<feature type="region of interest" description="Disordered" evidence="18">
    <location>
        <begin position="757"/>
        <end position="828"/>
    </location>
</feature>
<keyword evidence="7" id="KW-0808">Transferase</keyword>
<keyword evidence="8 19" id="KW-0812">Transmembrane</keyword>
<organism evidence="22 23">
    <name type="scientific">Desmospora activa DSM 45169</name>
    <dbReference type="NCBI Taxonomy" id="1121389"/>
    <lineage>
        <taxon>Bacteria</taxon>
        <taxon>Bacillati</taxon>
        <taxon>Bacillota</taxon>
        <taxon>Bacilli</taxon>
        <taxon>Bacillales</taxon>
        <taxon>Thermoactinomycetaceae</taxon>
        <taxon>Desmospora</taxon>
    </lineage>
</organism>
<keyword evidence="23" id="KW-1185">Reference proteome</keyword>
<evidence type="ECO:0000256" key="18">
    <source>
        <dbReference type="SAM" id="MobiDB-lite"/>
    </source>
</evidence>
<dbReference type="GO" id="GO:0009252">
    <property type="term" value="P:peptidoglycan biosynthetic process"/>
    <property type="evidence" value="ECO:0007669"/>
    <property type="project" value="UniProtKB-KW"/>
</dbReference>
<feature type="region of interest" description="Disordered" evidence="18">
    <location>
        <begin position="699"/>
        <end position="726"/>
    </location>
</feature>
<dbReference type="GO" id="GO:0008955">
    <property type="term" value="F:peptidoglycan glycosyltransferase activity"/>
    <property type="evidence" value="ECO:0007669"/>
    <property type="project" value="UniProtKB-EC"/>
</dbReference>
<dbReference type="Pfam" id="PF00905">
    <property type="entry name" value="Transpeptidase"/>
    <property type="match status" value="1"/>
</dbReference>
<dbReference type="InterPro" id="IPR001460">
    <property type="entry name" value="PCN-bd_Tpept"/>
</dbReference>
<dbReference type="Gene3D" id="3.40.710.10">
    <property type="entry name" value="DD-peptidase/beta-lactamase superfamily"/>
    <property type="match status" value="1"/>
</dbReference>
<evidence type="ECO:0000256" key="4">
    <source>
        <dbReference type="ARBA" id="ARBA00022645"/>
    </source>
</evidence>
<proteinExistence type="inferred from homology"/>
<evidence type="ECO:0000259" key="21">
    <source>
        <dbReference type="Pfam" id="PF00912"/>
    </source>
</evidence>
<dbReference type="InterPro" id="IPR036950">
    <property type="entry name" value="PBP_transglycosylase"/>
</dbReference>
<evidence type="ECO:0000313" key="22">
    <source>
        <dbReference type="EMBL" id="PTM57502.1"/>
    </source>
</evidence>
<evidence type="ECO:0000256" key="10">
    <source>
        <dbReference type="ARBA" id="ARBA00022960"/>
    </source>
</evidence>
<keyword evidence="15" id="KW-0961">Cell wall biogenesis/degradation</keyword>
<dbReference type="SUPFAM" id="SSF53955">
    <property type="entry name" value="Lysozyme-like"/>
    <property type="match status" value="1"/>
</dbReference>
<evidence type="ECO:0000256" key="1">
    <source>
        <dbReference type="ARBA" id="ARBA00007090"/>
    </source>
</evidence>
<comment type="similarity">
    <text evidence="2">In the N-terminal section; belongs to the glycosyltransferase 51 family.</text>
</comment>
<gene>
    <name evidence="22" type="ORF">C8J48_0050</name>
</gene>
<evidence type="ECO:0000256" key="9">
    <source>
        <dbReference type="ARBA" id="ARBA00022801"/>
    </source>
</evidence>
<dbReference type="RefSeq" id="WP_107724402.1">
    <property type="nucleotide sequence ID" value="NZ_PZZP01000001.1"/>
</dbReference>
<dbReference type="GO" id="GO:0008658">
    <property type="term" value="F:penicillin binding"/>
    <property type="evidence" value="ECO:0007669"/>
    <property type="project" value="InterPro"/>
</dbReference>
<keyword evidence="14" id="KW-0511">Multifunctional enzyme</keyword>
<comment type="catalytic activity">
    <reaction evidence="16">
        <text>Preferential cleavage: (Ac)2-L-Lys-D-Ala-|-D-Ala. Also transpeptidation of peptidyl-alanyl moieties that are N-acyl substituents of D-alanine.</text>
        <dbReference type="EC" id="3.4.16.4"/>
    </reaction>
</comment>
<evidence type="ECO:0000256" key="6">
    <source>
        <dbReference type="ARBA" id="ARBA00022676"/>
    </source>
</evidence>
<feature type="compositionally biased region" description="Basic and acidic residues" evidence="18">
    <location>
        <begin position="703"/>
        <end position="717"/>
    </location>
</feature>
<feature type="compositionally biased region" description="Acidic residues" evidence="18">
    <location>
        <begin position="771"/>
        <end position="784"/>
    </location>
</feature>